<protein>
    <submittedName>
        <fullName evidence="4">Uncharacterized protein</fullName>
    </submittedName>
</protein>
<dbReference type="EMBL" id="CAJOBA010000682">
    <property type="protein sequence ID" value="CAF3549417.1"/>
    <property type="molecule type" value="Genomic_DNA"/>
</dbReference>
<dbReference type="Proteomes" id="UP000677228">
    <property type="component" value="Unassembled WGS sequence"/>
</dbReference>
<feature type="transmembrane region" description="Helical" evidence="2">
    <location>
        <begin position="99"/>
        <end position="125"/>
    </location>
</feature>
<evidence type="ECO:0000313" key="7">
    <source>
        <dbReference type="Proteomes" id="UP000663829"/>
    </source>
</evidence>
<keyword evidence="2" id="KW-0812">Transmembrane</keyword>
<dbReference type="OrthoDB" id="10011144at2759"/>
<feature type="transmembrane region" description="Helical" evidence="2">
    <location>
        <begin position="20"/>
        <end position="40"/>
    </location>
</feature>
<feature type="transmembrane region" description="Helical" evidence="2">
    <location>
        <begin position="186"/>
        <end position="209"/>
    </location>
</feature>
<feature type="compositionally biased region" description="Polar residues" evidence="1">
    <location>
        <begin position="263"/>
        <end position="272"/>
    </location>
</feature>
<gene>
    <name evidence="4" type="ORF">GPM918_LOCUS38543</name>
    <name evidence="3" type="ORF">OVA965_LOCUS2967</name>
    <name evidence="6" type="ORF">SRO942_LOCUS39371</name>
    <name evidence="5" type="ORF">TMI583_LOCUS2966</name>
</gene>
<dbReference type="Proteomes" id="UP000663829">
    <property type="component" value="Unassembled WGS sequence"/>
</dbReference>
<dbReference type="EMBL" id="CAJOBC010091308">
    <property type="protein sequence ID" value="CAF4399648.1"/>
    <property type="molecule type" value="Genomic_DNA"/>
</dbReference>
<evidence type="ECO:0000313" key="3">
    <source>
        <dbReference type="EMBL" id="CAF0768820.1"/>
    </source>
</evidence>
<evidence type="ECO:0000256" key="2">
    <source>
        <dbReference type="SAM" id="Phobius"/>
    </source>
</evidence>
<dbReference type="Proteomes" id="UP000682733">
    <property type="component" value="Unassembled WGS sequence"/>
</dbReference>
<proteinExistence type="predicted"/>
<dbReference type="AlphaFoldDB" id="A0A815VSG9"/>
<organism evidence="4 7">
    <name type="scientific">Didymodactylos carnosus</name>
    <dbReference type="NCBI Taxonomy" id="1234261"/>
    <lineage>
        <taxon>Eukaryota</taxon>
        <taxon>Metazoa</taxon>
        <taxon>Spiralia</taxon>
        <taxon>Gnathifera</taxon>
        <taxon>Rotifera</taxon>
        <taxon>Eurotatoria</taxon>
        <taxon>Bdelloidea</taxon>
        <taxon>Philodinida</taxon>
        <taxon>Philodinidae</taxon>
        <taxon>Didymodactylos</taxon>
    </lineage>
</organism>
<feature type="transmembrane region" description="Helical" evidence="2">
    <location>
        <begin position="137"/>
        <end position="166"/>
    </location>
</feature>
<dbReference type="Proteomes" id="UP000681722">
    <property type="component" value="Unassembled WGS sequence"/>
</dbReference>
<name>A0A815VSG9_9BILA</name>
<keyword evidence="2" id="KW-1133">Transmembrane helix</keyword>
<keyword evidence="2" id="KW-0472">Membrane</keyword>
<feature type="compositionally biased region" description="Pro residues" evidence="1">
    <location>
        <begin position="246"/>
        <end position="259"/>
    </location>
</feature>
<keyword evidence="7" id="KW-1185">Reference proteome</keyword>
<feature type="region of interest" description="Disordered" evidence="1">
    <location>
        <begin position="243"/>
        <end position="272"/>
    </location>
</feature>
<comment type="caution">
    <text evidence="4">The sequence shown here is derived from an EMBL/GenBank/DDBJ whole genome shotgun (WGS) entry which is preliminary data.</text>
</comment>
<dbReference type="EMBL" id="CAJNOQ010025684">
    <property type="protein sequence ID" value="CAF1539463.1"/>
    <property type="molecule type" value="Genomic_DNA"/>
</dbReference>
<reference evidence="4" key="1">
    <citation type="submission" date="2021-02" db="EMBL/GenBank/DDBJ databases">
        <authorList>
            <person name="Nowell W R."/>
        </authorList>
    </citation>
    <scope>NUCLEOTIDE SEQUENCE</scope>
</reference>
<evidence type="ECO:0000313" key="4">
    <source>
        <dbReference type="EMBL" id="CAF1539463.1"/>
    </source>
</evidence>
<dbReference type="EMBL" id="CAJNOK010000682">
    <property type="protein sequence ID" value="CAF0768820.1"/>
    <property type="molecule type" value="Genomic_DNA"/>
</dbReference>
<sequence length="272" mass="31175">MANSFGSLSSSSNDYRTLKWLLTIVSVTTTVVAFIIVISFRSNEWFMYESINNDSRTYGRTVERGSIGLWYLCSGHVYAPVDCDAWTKATRPANFNVVLMLFACTLLITNLTVFPSYATVILIAYNHNDRYRHHITALIYILLVLALAFTILLIASMIFISLTQFYSPGRFVDETRYLYVHQGFGLYMADIATVLSVLILILIIITIIWRKYIEIQRLEAEKELLRQISDENYRPGWYKIKLAPTPKTPFPTSDTPPPYEAVQKQTVSYNNS</sequence>
<evidence type="ECO:0000313" key="6">
    <source>
        <dbReference type="EMBL" id="CAF4399648.1"/>
    </source>
</evidence>
<evidence type="ECO:0000313" key="5">
    <source>
        <dbReference type="EMBL" id="CAF3549417.1"/>
    </source>
</evidence>
<dbReference type="Gene3D" id="1.20.140.150">
    <property type="match status" value="1"/>
</dbReference>
<accession>A0A815VSG9</accession>
<evidence type="ECO:0000256" key="1">
    <source>
        <dbReference type="SAM" id="MobiDB-lite"/>
    </source>
</evidence>